<evidence type="ECO:0000256" key="1">
    <source>
        <dbReference type="SAM" id="MobiDB-lite"/>
    </source>
</evidence>
<dbReference type="Proteomes" id="UP000256964">
    <property type="component" value="Unassembled WGS sequence"/>
</dbReference>
<feature type="region of interest" description="Disordered" evidence="1">
    <location>
        <begin position="1"/>
        <end position="35"/>
    </location>
</feature>
<dbReference type="AlphaFoldDB" id="A0A371CUH9"/>
<accession>A0A371CUH9</accession>
<reference evidence="2 3" key="1">
    <citation type="journal article" date="2018" name="Biotechnol. Biofuels">
        <title>Integrative visual omics of the white-rot fungus Polyporus brumalis exposes the biotechnological potential of its oxidative enzymes for delignifying raw plant biomass.</title>
        <authorList>
            <person name="Miyauchi S."/>
            <person name="Rancon A."/>
            <person name="Drula E."/>
            <person name="Hage H."/>
            <person name="Chaduli D."/>
            <person name="Favel A."/>
            <person name="Grisel S."/>
            <person name="Henrissat B."/>
            <person name="Herpoel-Gimbert I."/>
            <person name="Ruiz-Duenas F.J."/>
            <person name="Chevret D."/>
            <person name="Hainaut M."/>
            <person name="Lin J."/>
            <person name="Wang M."/>
            <person name="Pangilinan J."/>
            <person name="Lipzen A."/>
            <person name="Lesage-Meessen L."/>
            <person name="Navarro D."/>
            <person name="Riley R."/>
            <person name="Grigoriev I.V."/>
            <person name="Zhou S."/>
            <person name="Raouche S."/>
            <person name="Rosso M.N."/>
        </authorList>
    </citation>
    <scope>NUCLEOTIDE SEQUENCE [LARGE SCALE GENOMIC DNA]</scope>
    <source>
        <strain evidence="2 3">BRFM 1820</strain>
    </source>
</reference>
<dbReference type="EMBL" id="KZ857457">
    <property type="protein sequence ID" value="RDX43937.1"/>
    <property type="molecule type" value="Genomic_DNA"/>
</dbReference>
<organism evidence="2 3">
    <name type="scientific">Lentinus brumalis</name>
    <dbReference type="NCBI Taxonomy" id="2498619"/>
    <lineage>
        <taxon>Eukaryota</taxon>
        <taxon>Fungi</taxon>
        <taxon>Dikarya</taxon>
        <taxon>Basidiomycota</taxon>
        <taxon>Agaricomycotina</taxon>
        <taxon>Agaricomycetes</taxon>
        <taxon>Polyporales</taxon>
        <taxon>Polyporaceae</taxon>
        <taxon>Lentinus</taxon>
    </lineage>
</organism>
<name>A0A371CUH9_9APHY</name>
<sequence length="179" mass="20044">MQDRLGLGRSPIEFDHLHHHPGLGRERDSSKFRGSGSLATRLRRVDGEGLARENRIECARRVGLRQFRSVPRSVRVSTTPGSRFAPVDQRKTYDITNHLAAQPAERGQGRSDCPVRSPITPCSSNLPISYSSHRPFIRRAHTHASTPPLGRNRICARALALLRTRPGVAWPGRSDEYLL</sequence>
<gene>
    <name evidence="2" type="ORF">OH76DRAFT_1130262</name>
</gene>
<evidence type="ECO:0000313" key="3">
    <source>
        <dbReference type="Proteomes" id="UP000256964"/>
    </source>
</evidence>
<protein>
    <submittedName>
        <fullName evidence="2">Uncharacterized protein</fullName>
    </submittedName>
</protein>
<keyword evidence="3" id="KW-1185">Reference proteome</keyword>
<evidence type="ECO:0000313" key="2">
    <source>
        <dbReference type="EMBL" id="RDX43937.1"/>
    </source>
</evidence>
<proteinExistence type="predicted"/>